<dbReference type="PROSITE" id="PS51257">
    <property type="entry name" value="PROKAR_LIPOPROTEIN"/>
    <property type="match status" value="1"/>
</dbReference>
<evidence type="ECO:0008006" key="3">
    <source>
        <dbReference type="Google" id="ProtNLM"/>
    </source>
</evidence>
<proteinExistence type="predicted"/>
<dbReference type="PATRIC" id="fig|316.110.peg.4860"/>
<gene>
    <name evidence="1" type="ORF">LO50_11185</name>
</gene>
<name>A0A0D7E8U9_STUST</name>
<dbReference type="Proteomes" id="UP000032439">
    <property type="component" value="Unassembled WGS sequence"/>
</dbReference>
<protein>
    <recommendedName>
        <fullName evidence="3">Lipoprotein</fullName>
    </recommendedName>
</protein>
<sequence length="194" mass="21011">MHFSRLRIPLAITAALGMLSGCSSKEPAPEPYTGAPFEVQQYEPDLRGHHTSWGHSGRGGAALRKPSYQPVLGSPDELDTRAGKLHPELQNTAQEVTASIAVPPALRSGTCLDQPEENQTPDHVRVLTPSGPADATQIVTLANSTGSVNDYIRVRNKLCSGAERLTYEEWEVLVHGTPKDVPLRLQPTFNSLAK</sequence>
<reference evidence="1 2" key="1">
    <citation type="submission" date="2014-11" db="EMBL/GenBank/DDBJ databases">
        <title>Genomics and ecophysiology of heterotrophic nitrogen fixing bacteria isolated from estuarine surface water.</title>
        <authorList>
            <person name="Bentzon-Tilia M."/>
            <person name="Severin I."/>
            <person name="Hansen L.H."/>
            <person name="Riemann L."/>
        </authorList>
    </citation>
    <scope>NUCLEOTIDE SEQUENCE [LARGE SCALE GENOMIC DNA]</scope>
    <source>
        <strain evidence="1 2">BAL361</strain>
    </source>
</reference>
<accession>A0A0D7E8U9</accession>
<dbReference type="AlphaFoldDB" id="A0A0D7E8U9"/>
<organism evidence="1 2">
    <name type="scientific">Stutzerimonas stutzeri</name>
    <name type="common">Pseudomonas stutzeri</name>
    <dbReference type="NCBI Taxonomy" id="316"/>
    <lineage>
        <taxon>Bacteria</taxon>
        <taxon>Pseudomonadati</taxon>
        <taxon>Pseudomonadota</taxon>
        <taxon>Gammaproteobacteria</taxon>
        <taxon>Pseudomonadales</taxon>
        <taxon>Pseudomonadaceae</taxon>
        <taxon>Stutzerimonas</taxon>
    </lineage>
</organism>
<comment type="caution">
    <text evidence="1">The sequence shown here is derived from an EMBL/GenBank/DDBJ whole genome shotgun (WGS) entry which is preliminary data.</text>
</comment>
<evidence type="ECO:0000313" key="2">
    <source>
        <dbReference type="Proteomes" id="UP000032439"/>
    </source>
</evidence>
<dbReference type="EMBL" id="JXXD01000097">
    <property type="protein sequence ID" value="KIZ35992.1"/>
    <property type="molecule type" value="Genomic_DNA"/>
</dbReference>
<evidence type="ECO:0000313" key="1">
    <source>
        <dbReference type="EMBL" id="KIZ35992.1"/>
    </source>
</evidence>